<evidence type="ECO:0000256" key="2">
    <source>
        <dbReference type="ARBA" id="ARBA00004604"/>
    </source>
</evidence>
<dbReference type="PANTHER" id="PTHR12755:SF3">
    <property type="entry name" value="POLYNUCLEOTIDE 5'-HYDROXYL-KINASE NOL9"/>
    <property type="match status" value="1"/>
</dbReference>
<keyword evidence="6" id="KW-0698">rRNA processing</keyword>
<dbReference type="GO" id="GO:0005524">
    <property type="term" value="F:ATP binding"/>
    <property type="evidence" value="ECO:0007669"/>
    <property type="project" value="UniProtKB-KW"/>
</dbReference>
<dbReference type="OrthoDB" id="4054781at2759"/>
<organism evidence="14 15">
    <name type="scientific">Amorphotheca resinae ATCC 22711</name>
    <dbReference type="NCBI Taxonomy" id="857342"/>
    <lineage>
        <taxon>Eukaryota</taxon>
        <taxon>Fungi</taxon>
        <taxon>Dikarya</taxon>
        <taxon>Ascomycota</taxon>
        <taxon>Pezizomycotina</taxon>
        <taxon>Leotiomycetes</taxon>
        <taxon>Helotiales</taxon>
        <taxon>Amorphothecaceae</taxon>
        <taxon>Amorphotheca</taxon>
    </lineage>
</organism>
<keyword evidence="10" id="KW-0067">ATP-binding</keyword>
<evidence type="ECO:0000256" key="7">
    <source>
        <dbReference type="ARBA" id="ARBA00022679"/>
    </source>
</evidence>
<dbReference type="InParanoid" id="A0A2T3ARV1"/>
<dbReference type="GO" id="GO:0005730">
    <property type="term" value="C:nucleolus"/>
    <property type="evidence" value="ECO:0007669"/>
    <property type="project" value="UniProtKB-SubCell"/>
</dbReference>
<dbReference type="GO" id="GO:0000448">
    <property type="term" value="P:cleavage in ITS2 between 5.8S rRNA and LSU-rRNA of tricistronic rRNA transcript (SSU-rRNA, 5.8S rRNA, LSU-rRNA)"/>
    <property type="evidence" value="ECO:0007669"/>
    <property type="project" value="TreeGrafter"/>
</dbReference>
<feature type="compositionally biased region" description="Polar residues" evidence="12">
    <location>
        <begin position="30"/>
        <end position="40"/>
    </location>
</feature>
<dbReference type="GO" id="GO:0051731">
    <property type="term" value="F:polynucleotide 5'-hydroxyl-kinase activity"/>
    <property type="evidence" value="ECO:0007669"/>
    <property type="project" value="InterPro"/>
</dbReference>
<gene>
    <name evidence="14" type="ORF">M430DRAFT_30959</name>
</gene>
<dbReference type="Pfam" id="PF16575">
    <property type="entry name" value="CLP1_P"/>
    <property type="match status" value="1"/>
</dbReference>
<sequence length="763" mass="83179">MSSNKRRKLNDTPPQLSAFAARRSLKTEKSTPSIRSNTQDVEVRETPTVSTGVPSPSNDILGKSALQDAASTAPTLQIEDIERGSDHVEKALDSEEDAPNSSFQSRAVSPEVIRQEPAIVLSTFRPNERNVKAAGSGSLTLKIAPGERLVILGEYDLTIRKGQITLLGATLGPSNTIYRVFAPSTHSLPVIRCLTTDINDAEIKVRQCNSGLGLLRPLSSLFGKLWNDDSGPLGSEYSALLKDDKKSSFQILFSSKDSPQKAYLQPVVSPPEWNQFLSKFTTQTNKKTPSILICGPKGSGKSTFAKLLTNRLLSPAAESNPNHISRLGKSKGVAILDLDPGQPEYSSQGQLSLIHLQEPNFGPPFTHPIPGNQSRIIRAHTIGAITPSMDPTLYINCALDLFIYYRNLLTMVPDCPLVINTPGWILGTGLEILMELITKFRPTDVVYMSQDGPQEVVESLREAAKATPVLTLPSQASEYTTRTPAHLRTMQAMSYFHLKSENRKELTWDGRPLTSIPPWEIKYSGEGAGILGIMCYGEQPPPPLLLEAINGSLVAVVVVDDMAAIPGWEAENQDATNEESPDLEPSTIEPPIQRMQTPLIVRTPKENLPYFNPLNTISLSPTHSHCLGLALVRGIDIPRQRLQVLTPISPKAIQEINEEGKTIVLVSGKFDTPGWAYIEELVQKDVAEKESRKGNVEGGGEADLEGLDEEILDGGRELKGKSDVGIGSQDAPWVEKLKGSQGRGIGARVWRVRRDLGRGGDGD</sequence>
<dbReference type="GeneID" id="36574075"/>
<dbReference type="RefSeq" id="XP_024717360.1">
    <property type="nucleotide sequence ID" value="XM_024865994.1"/>
</dbReference>
<comment type="function">
    <text evidence="1">Polynucleotide 5'-kinase involved in rRNA processing.</text>
</comment>
<evidence type="ECO:0000313" key="15">
    <source>
        <dbReference type="Proteomes" id="UP000241818"/>
    </source>
</evidence>
<comment type="similarity">
    <text evidence="3">Belongs to the Clp1 family. NOL9/GRC3 subfamily.</text>
</comment>
<feature type="domain" description="Clp1 P-loop" evidence="13">
    <location>
        <begin position="295"/>
        <end position="497"/>
    </location>
</feature>
<proteinExistence type="inferred from homology"/>
<evidence type="ECO:0000256" key="8">
    <source>
        <dbReference type="ARBA" id="ARBA00022741"/>
    </source>
</evidence>
<comment type="subcellular location">
    <subcellularLocation>
        <location evidence="2">Nucleus</location>
        <location evidence="2">Nucleolus</location>
    </subcellularLocation>
</comment>
<evidence type="ECO:0000256" key="6">
    <source>
        <dbReference type="ARBA" id="ARBA00022552"/>
    </source>
</evidence>
<dbReference type="InterPro" id="IPR027417">
    <property type="entry name" value="P-loop_NTPase"/>
</dbReference>
<dbReference type="SUPFAM" id="SSF52540">
    <property type="entry name" value="P-loop containing nucleoside triphosphate hydrolases"/>
    <property type="match status" value="2"/>
</dbReference>
<dbReference type="Gene3D" id="3.40.50.300">
    <property type="entry name" value="P-loop containing nucleotide triphosphate hydrolases"/>
    <property type="match status" value="1"/>
</dbReference>
<dbReference type="InterPro" id="IPR032319">
    <property type="entry name" value="CLP1_P"/>
</dbReference>
<evidence type="ECO:0000313" key="14">
    <source>
        <dbReference type="EMBL" id="PSS09062.1"/>
    </source>
</evidence>
<evidence type="ECO:0000256" key="5">
    <source>
        <dbReference type="ARBA" id="ARBA00019824"/>
    </source>
</evidence>
<keyword evidence="11" id="KW-0539">Nucleus</keyword>
<keyword evidence="7" id="KW-0808">Transferase</keyword>
<evidence type="ECO:0000256" key="12">
    <source>
        <dbReference type="SAM" id="MobiDB-lite"/>
    </source>
</evidence>
<evidence type="ECO:0000259" key="13">
    <source>
        <dbReference type="Pfam" id="PF16575"/>
    </source>
</evidence>
<keyword evidence="8" id="KW-0547">Nucleotide-binding</keyword>
<dbReference type="InterPro" id="IPR045116">
    <property type="entry name" value="Clp1/Grc3"/>
</dbReference>
<dbReference type="PANTHER" id="PTHR12755">
    <property type="entry name" value="CLEAVAGE/POLYADENYLATION FACTOR IA SUBUNIT CLP1P"/>
    <property type="match status" value="1"/>
</dbReference>
<dbReference type="Proteomes" id="UP000241818">
    <property type="component" value="Unassembled WGS sequence"/>
</dbReference>
<evidence type="ECO:0000256" key="3">
    <source>
        <dbReference type="ARBA" id="ARBA00011003"/>
    </source>
</evidence>
<dbReference type="STRING" id="857342.A0A2T3ARV1"/>
<name>A0A2T3ARV1_AMORE</name>
<evidence type="ECO:0000256" key="10">
    <source>
        <dbReference type="ARBA" id="ARBA00022840"/>
    </source>
</evidence>
<protein>
    <recommendedName>
        <fullName evidence="5">Polynucleotide 5'-hydroxyl-kinase GRC3</fullName>
    </recommendedName>
    <alternativeName>
        <fullName evidence="4">Polynucleotide 5'-hydroxyl-kinase grc3</fullName>
    </alternativeName>
</protein>
<dbReference type="EMBL" id="KZ679017">
    <property type="protein sequence ID" value="PSS09062.1"/>
    <property type="molecule type" value="Genomic_DNA"/>
</dbReference>
<dbReference type="FunCoup" id="A0A2T3ARV1">
    <property type="interactions" value="143"/>
</dbReference>
<feature type="region of interest" description="Disordered" evidence="12">
    <location>
        <begin position="569"/>
        <end position="589"/>
    </location>
</feature>
<feature type="compositionally biased region" description="Polar residues" evidence="12">
    <location>
        <begin position="47"/>
        <end position="58"/>
    </location>
</feature>
<keyword evidence="15" id="KW-1185">Reference proteome</keyword>
<evidence type="ECO:0000256" key="1">
    <source>
        <dbReference type="ARBA" id="ARBA00003798"/>
    </source>
</evidence>
<keyword evidence="9" id="KW-0418">Kinase</keyword>
<dbReference type="AlphaFoldDB" id="A0A2T3ARV1"/>
<dbReference type="FunFam" id="3.40.50.300:FF:001156">
    <property type="entry name" value="Polynucleotide 5-hydroxyl-kinase grc3"/>
    <property type="match status" value="1"/>
</dbReference>
<evidence type="ECO:0000256" key="9">
    <source>
        <dbReference type="ARBA" id="ARBA00022777"/>
    </source>
</evidence>
<evidence type="ECO:0000256" key="4">
    <source>
        <dbReference type="ARBA" id="ARBA00018706"/>
    </source>
</evidence>
<feature type="region of interest" description="Disordered" evidence="12">
    <location>
        <begin position="1"/>
        <end position="61"/>
    </location>
</feature>
<accession>A0A2T3ARV1</accession>
<reference evidence="14 15" key="1">
    <citation type="journal article" date="2018" name="New Phytol.">
        <title>Comparative genomics and transcriptomics depict ericoid mycorrhizal fungi as versatile saprotrophs and plant mutualists.</title>
        <authorList>
            <person name="Martino E."/>
            <person name="Morin E."/>
            <person name="Grelet G.A."/>
            <person name="Kuo A."/>
            <person name="Kohler A."/>
            <person name="Daghino S."/>
            <person name="Barry K.W."/>
            <person name="Cichocki N."/>
            <person name="Clum A."/>
            <person name="Dockter R.B."/>
            <person name="Hainaut M."/>
            <person name="Kuo R.C."/>
            <person name="LaButti K."/>
            <person name="Lindahl B.D."/>
            <person name="Lindquist E.A."/>
            <person name="Lipzen A."/>
            <person name="Khouja H.R."/>
            <person name="Magnuson J."/>
            <person name="Murat C."/>
            <person name="Ohm R.A."/>
            <person name="Singer S.W."/>
            <person name="Spatafora J.W."/>
            <person name="Wang M."/>
            <person name="Veneault-Fourrey C."/>
            <person name="Henrissat B."/>
            <person name="Grigoriev I.V."/>
            <person name="Martin F.M."/>
            <person name="Perotto S."/>
        </authorList>
    </citation>
    <scope>NUCLEOTIDE SEQUENCE [LARGE SCALE GENOMIC DNA]</scope>
    <source>
        <strain evidence="14 15">ATCC 22711</strain>
    </source>
</reference>
<evidence type="ECO:0000256" key="11">
    <source>
        <dbReference type="ARBA" id="ARBA00023242"/>
    </source>
</evidence>